<dbReference type="AlphaFoldDB" id="A0A1W1C303"/>
<evidence type="ECO:0000259" key="1">
    <source>
        <dbReference type="Pfam" id="PF13393"/>
    </source>
</evidence>
<dbReference type="PANTHER" id="PTHR43707">
    <property type="entry name" value="HISTIDYL-TRNA SYNTHETASE"/>
    <property type="match status" value="1"/>
</dbReference>
<dbReference type="InterPro" id="IPR004516">
    <property type="entry name" value="HisRS/HisZ"/>
</dbReference>
<sequence>MILEHEIPQGSRLYFGESAKLKRKIETVASDILYKNGYEEIVTPLFSYHQHHSIADEKELIRVNDEKNHNISLRADSTVDVVRLIQKRLGRNTKQKKWFYIQPVVSYPTNEQYQVGVESIEDENLFEMINLAGLIFKELGIAPLLQISNIKIPQLLAQMFEELSLDDFRHINIDKILSLKVEWLEKLVYLQHPKQLDTVIEIAPSEIQKELKKIKALTEKVAYENLVIAPIYYAKMLYYHELFFRVIENNEVYARGGEYRVDEQTSVGFAIYTDELIEKLGKK</sequence>
<dbReference type="EC" id="2.4.2.17" evidence="2"/>
<dbReference type="GO" id="GO:0006427">
    <property type="term" value="P:histidyl-tRNA aminoacylation"/>
    <property type="evidence" value="ECO:0007669"/>
    <property type="project" value="TreeGrafter"/>
</dbReference>
<dbReference type="NCBIfam" id="NF008946">
    <property type="entry name" value="PRK12293.1"/>
    <property type="match status" value="1"/>
</dbReference>
<dbReference type="GO" id="GO:0004821">
    <property type="term" value="F:histidine-tRNA ligase activity"/>
    <property type="evidence" value="ECO:0007669"/>
    <property type="project" value="TreeGrafter"/>
</dbReference>
<feature type="domain" description="Class II Histidinyl-tRNA synthetase (HisRS)-like catalytic core" evidence="1">
    <location>
        <begin position="18"/>
        <end position="276"/>
    </location>
</feature>
<organism evidence="2">
    <name type="scientific">hydrothermal vent metagenome</name>
    <dbReference type="NCBI Taxonomy" id="652676"/>
    <lineage>
        <taxon>unclassified sequences</taxon>
        <taxon>metagenomes</taxon>
        <taxon>ecological metagenomes</taxon>
    </lineage>
</organism>
<dbReference type="GO" id="GO:0003879">
    <property type="term" value="F:ATP phosphoribosyltransferase activity"/>
    <property type="evidence" value="ECO:0007669"/>
    <property type="project" value="UniProtKB-EC"/>
</dbReference>
<dbReference type="Gene3D" id="3.30.930.10">
    <property type="entry name" value="Bira Bifunctional Protein, Domain 2"/>
    <property type="match status" value="1"/>
</dbReference>
<dbReference type="InterPro" id="IPR045864">
    <property type="entry name" value="aa-tRNA-synth_II/BPL/LPL"/>
</dbReference>
<proteinExistence type="predicted"/>
<accession>A0A1W1C303</accession>
<dbReference type="Pfam" id="PF13393">
    <property type="entry name" value="tRNA-synt_His"/>
    <property type="match status" value="1"/>
</dbReference>
<name>A0A1W1C303_9ZZZZ</name>
<dbReference type="InterPro" id="IPR041715">
    <property type="entry name" value="HisRS-like_core"/>
</dbReference>
<dbReference type="SUPFAM" id="SSF55681">
    <property type="entry name" value="Class II aaRS and biotin synthetases"/>
    <property type="match status" value="1"/>
</dbReference>
<keyword evidence="2" id="KW-0808">Transferase</keyword>
<dbReference type="GO" id="GO:0005737">
    <property type="term" value="C:cytoplasm"/>
    <property type="evidence" value="ECO:0007669"/>
    <property type="project" value="InterPro"/>
</dbReference>
<gene>
    <name evidence="2" type="ORF">MNB_SM-7-705</name>
</gene>
<evidence type="ECO:0000313" key="2">
    <source>
        <dbReference type="EMBL" id="SFV60107.1"/>
    </source>
</evidence>
<dbReference type="EMBL" id="FPHB01000048">
    <property type="protein sequence ID" value="SFV60107.1"/>
    <property type="molecule type" value="Genomic_DNA"/>
</dbReference>
<dbReference type="PANTHER" id="PTHR43707:SF1">
    <property type="entry name" value="HISTIDINE--TRNA LIGASE, MITOCHONDRIAL-RELATED"/>
    <property type="match status" value="1"/>
</dbReference>
<keyword evidence="2" id="KW-0328">Glycosyltransferase</keyword>
<reference evidence="2" key="1">
    <citation type="submission" date="2016-10" db="EMBL/GenBank/DDBJ databases">
        <authorList>
            <person name="de Groot N.N."/>
        </authorList>
    </citation>
    <scope>NUCLEOTIDE SEQUENCE</scope>
</reference>
<protein>
    <submittedName>
        <fullName evidence="2">ATP phosphoribosyltransferase regulatory subunit, divergent variant</fullName>
        <ecNumber evidence="2">2.4.2.17</ecNumber>
    </submittedName>
</protein>